<dbReference type="EMBL" id="JAFCIX010000414">
    <property type="protein sequence ID" value="KAH6591258.1"/>
    <property type="molecule type" value="Genomic_DNA"/>
</dbReference>
<evidence type="ECO:0000313" key="3">
    <source>
        <dbReference type="EMBL" id="KAH6591258.1"/>
    </source>
</evidence>
<proteinExistence type="predicted"/>
<feature type="compositionally biased region" description="Low complexity" evidence="1">
    <location>
        <begin position="58"/>
        <end position="74"/>
    </location>
</feature>
<keyword evidence="2" id="KW-1133">Transmembrane helix</keyword>
<sequence length="294" mass="31337">MTCALGDLTTMTTTTTTTPAPLKRQSLIHQHRLIKRQPQGKPPSAATTVIAPISRGGAASPSHTTSPTTATDPALPAPIVNVGNALPALATTLLDPPRGSPTAAMPTDASIASLNAQSANPFYPYIVGGIFVCVVLFSAIGAFVYNKYHRREDRDAAKGHPTASLADSSTDHHHHADYHHHDGRAGHAGHAPHPQYATYETLGRRGGPGVIEHRQEYIFQDEQDLMEATTDSEGNSAKKFATYETLGRPGGPGLLEYKNEYRLADPFYPPASSPALPTRAALQKPSYSGSKYLG</sequence>
<keyword evidence="2" id="KW-0812">Transmembrane</keyword>
<name>A0ABQ8F5Z2_9FUNG</name>
<evidence type="ECO:0000256" key="2">
    <source>
        <dbReference type="SAM" id="Phobius"/>
    </source>
</evidence>
<feature type="region of interest" description="Disordered" evidence="1">
    <location>
        <begin position="153"/>
        <end position="205"/>
    </location>
</feature>
<comment type="caution">
    <text evidence="3">The sequence shown here is derived from an EMBL/GenBank/DDBJ whole genome shotgun (WGS) entry which is preliminary data.</text>
</comment>
<feature type="transmembrane region" description="Helical" evidence="2">
    <location>
        <begin position="122"/>
        <end position="145"/>
    </location>
</feature>
<protein>
    <submittedName>
        <fullName evidence="3">Uncharacterized protein</fullName>
    </submittedName>
</protein>
<organism evidence="3 4">
    <name type="scientific">Batrachochytrium salamandrivorans</name>
    <dbReference type="NCBI Taxonomy" id="1357716"/>
    <lineage>
        <taxon>Eukaryota</taxon>
        <taxon>Fungi</taxon>
        <taxon>Fungi incertae sedis</taxon>
        <taxon>Chytridiomycota</taxon>
        <taxon>Chytridiomycota incertae sedis</taxon>
        <taxon>Chytridiomycetes</taxon>
        <taxon>Rhizophydiales</taxon>
        <taxon>Rhizophydiales incertae sedis</taxon>
        <taxon>Batrachochytrium</taxon>
    </lineage>
</organism>
<reference evidence="3 4" key="1">
    <citation type="submission" date="2021-02" db="EMBL/GenBank/DDBJ databases">
        <title>Variation within the Batrachochytrium salamandrivorans European outbreak.</title>
        <authorList>
            <person name="Kelly M."/>
            <person name="Pasmans F."/>
            <person name="Shea T.P."/>
            <person name="Munoz J.F."/>
            <person name="Carranza S."/>
            <person name="Cuomo C.A."/>
            <person name="Martel A."/>
        </authorList>
    </citation>
    <scope>NUCLEOTIDE SEQUENCE [LARGE SCALE GENOMIC DNA]</scope>
    <source>
        <strain evidence="3 4">AMFP18/2</strain>
    </source>
</reference>
<evidence type="ECO:0000313" key="4">
    <source>
        <dbReference type="Proteomes" id="UP001648503"/>
    </source>
</evidence>
<feature type="region of interest" description="Disordered" evidence="1">
    <location>
        <begin position="55"/>
        <end position="74"/>
    </location>
</feature>
<keyword evidence="4" id="KW-1185">Reference proteome</keyword>
<dbReference type="Proteomes" id="UP001648503">
    <property type="component" value="Unassembled WGS sequence"/>
</dbReference>
<feature type="region of interest" description="Disordered" evidence="1">
    <location>
        <begin position="269"/>
        <end position="294"/>
    </location>
</feature>
<feature type="compositionally biased region" description="Polar residues" evidence="1">
    <location>
        <begin position="285"/>
        <end position="294"/>
    </location>
</feature>
<evidence type="ECO:0000256" key="1">
    <source>
        <dbReference type="SAM" id="MobiDB-lite"/>
    </source>
</evidence>
<gene>
    <name evidence="3" type="ORF">BASA50_008835</name>
</gene>
<keyword evidence="2" id="KW-0472">Membrane</keyword>
<accession>A0ABQ8F5Z2</accession>